<dbReference type="InterPro" id="IPR004513">
    <property type="entry name" value="FtsX"/>
</dbReference>
<keyword evidence="8 10" id="KW-0472">Membrane</keyword>
<keyword evidence="9 10" id="KW-0131">Cell cycle</keyword>
<feature type="transmembrane region" description="Helical" evidence="11">
    <location>
        <begin position="177"/>
        <end position="201"/>
    </location>
</feature>
<dbReference type="InterPro" id="IPR003838">
    <property type="entry name" value="ABC3_permease_C"/>
</dbReference>
<keyword evidence="6 11" id="KW-0812">Transmembrane</keyword>
<dbReference type="PANTHER" id="PTHR47755:SF1">
    <property type="entry name" value="CELL DIVISION PROTEIN FTSX"/>
    <property type="match status" value="1"/>
</dbReference>
<evidence type="ECO:0000256" key="7">
    <source>
        <dbReference type="ARBA" id="ARBA00022989"/>
    </source>
</evidence>
<dbReference type="Pfam" id="PF18075">
    <property type="entry name" value="FtsX_ECD"/>
    <property type="match status" value="1"/>
</dbReference>
<proteinExistence type="inferred from homology"/>
<evidence type="ECO:0000259" key="12">
    <source>
        <dbReference type="Pfam" id="PF02687"/>
    </source>
</evidence>
<feature type="domain" description="FtsX extracellular" evidence="13">
    <location>
        <begin position="57"/>
        <end position="146"/>
    </location>
</feature>
<organism evidence="14 15">
    <name type="scientific">Candidatus Magasanikbacteria bacterium RIFCSPHIGHO2_02_FULL_45_10</name>
    <dbReference type="NCBI Taxonomy" id="1798679"/>
    <lineage>
        <taxon>Bacteria</taxon>
        <taxon>Candidatus Magasanikiibacteriota</taxon>
    </lineage>
</organism>
<keyword evidence="4 10" id="KW-1003">Cell membrane</keyword>
<feature type="transmembrane region" description="Helical" evidence="11">
    <location>
        <begin position="230"/>
        <end position="251"/>
    </location>
</feature>
<dbReference type="AlphaFoldDB" id="A0A1F6M9R0"/>
<protein>
    <recommendedName>
        <fullName evidence="3 10">Cell division protein FtsX</fullName>
    </recommendedName>
</protein>
<keyword evidence="7 11" id="KW-1133">Transmembrane helix</keyword>
<evidence type="ECO:0000256" key="9">
    <source>
        <dbReference type="ARBA" id="ARBA00023306"/>
    </source>
</evidence>
<evidence type="ECO:0000256" key="4">
    <source>
        <dbReference type="ARBA" id="ARBA00022475"/>
    </source>
</evidence>
<evidence type="ECO:0000256" key="8">
    <source>
        <dbReference type="ARBA" id="ARBA00023136"/>
    </source>
</evidence>
<evidence type="ECO:0000256" key="2">
    <source>
        <dbReference type="ARBA" id="ARBA00007379"/>
    </source>
</evidence>
<dbReference type="Pfam" id="PF02687">
    <property type="entry name" value="FtsX"/>
    <property type="match status" value="1"/>
</dbReference>
<evidence type="ECO:0000256" key="11">
    <source>
        <dbReference type="SAM" id="Phobius"/>
    </source>
</evidence>
<dbReference type="GO" id="GO:0005886">
    <property type="term" value="C:plasma membrane"/>
    <property type="evidence" value="ECO:0007669"/>
    <property type="project" value="UniProtKB-SubCell"/>
</dbReference>
<evidence type="ECO:0000256" key="5">
    <source>
        <dbReference type="ARBA" id="ARBA00022618"/>
    </source>
</evidence>
<reference evidence="14 15" key="1">
    <citation type="journal article" date="2016" name="Nat. Commun.">
        <title>Thousands of microbial genomes shed light on interconnected biogeochemical processes in an aquifer system.</title>
        <authorList>
            <person name="Anantharaman K."/>
            <person name="Brown C.T."/>
            <person name="Hug L.A."/>
            <person name="Sharon I."/>
            <person name="Castelle C.J."/>
            <person name="Probst A.J."/>
            <person name="Thomas B.C."/>
            <person name="Singh A."/>
            <person name="Wilkins M.J."/>
            <person name="Karaoz U."/>
            <person name="Brodie E.L."/>
            <person name="Williams K.H."/>
            <person name="Hubbard S.S."/>
            <person name="Banfield J.F."/>
        </authorList>
    </citation>
    <scope>NUCLEOTIDE SEQUENCE [LARGE SCALE GENOMIC DNA]</scope>
</reference>
<feature type="transmembrane region" description="Helical" evidence="11">
    <location>
        <begin position="273"/>
        <end position="296"/>
    </location>
</feature>
<sequence length="302" mass="34105">MTGLLRIIKFSFQDIGRNLGLSLMTVFILILMLLSVNTLVTMDITTKEAVRLVKGQVNVSLYLVETATEKNVKDVQNYLASFAEVESVNVLSREEVLESFRTRHQFSAEVLQALAELGGNPFGPTIIVKTREPGDYRKIMESISETDYDPLVEAKSFEGHEEALDRIQAITTRIERIGFGLAAIFAIISFLIIFNTVRVAIHTQRVEISIKRLVGANNWFIRGPYLVESLLFTIVSVGLTMVIMYFALAWLDRYLGVVFPNGFSLTKYYQSNMLYLLLLQLFAVLLLTVTSSSLAMRRQLKV</sequence>
<evidence type="ECO:0000256" key="1">
    <source>
        <dbReference type="ARBA" id="ARBA00004651"/>
    </source>
</evidence>
<feature type="domain" description="ABC3 transporter permease C-terminal" evidence="12">
    <location>
        <begin position="181"/>
        <end position="297"/>
    </location>
</feature>
<comment type="similarity">
    <text evidence="2 10">Belongs to the ABC-4 integral membrane protein family. FtsX subfamily.</text>
</comment>
<name>A0A1F6M9R0_9BACT</name>
<dbReference type="PIRSF" id="PIRSF003097">
    <property type="entry name" value="FtsX"/>
    <property type="match status" value="1"/>
</dbReference>
<evidence type="ECO:0000256" key="6">
    <source>
        <dbReference type="ARBA" id="ARBA00022692"/>
    </source>
</evidence>
<evidence type="ECO:0000256" key="10">
    <source>
        <dbReference type="PIRNR" id="PIRNR003097"/>
    </source>
</evidence>
<evidence type="ECO:0000259" key="13">
    <source>
        <dbReference type="Pfam" id="PF18075"/>
    </source>
</evidence>
<evidence type="ECO:0000256" key="3">
    <source>
        <dbReference type="ARBA" id="ARBA00021907"/>
    </source>
</evidence>
<dbReference type="EMBL" id="MFQA01000046">
    <property type="protein sequence ID" value="OGH68359.1"/>
    <property type="molecule type" value="Genomic_DNA"/>
</dbReference>
<dbReference type="Gene3D" id="3.30.70.3040">
    <property type="match status" value="1"/>
</dbReference>
<evidence type="ECO:0000313" key="14">
    <source>
        <dbReference type="EMBL" id="OGH68359.1"/>
    </source>
</evidence>
<keyword evidence="5 10" id="KW-0132">Cell division</keyword>
<comment type="caution">
    <text evidence="14">The sequence shown here is derived from an EMBL/GenBank/DDBJ whole genome shotgun (WGS) entry which is preliminary data.</text>
</comment>
<comment type="subcellular location">
    <subcellularLocation>
        <location evidence="1">Cell membrane</location>
        <topology evidence="1">Multi-pass membrane protein</topology>
    </subcellularLocation>
</comment>
<accession>A0A1F6M9R0</accession>
<dbReference type="GO" id="GO:0051301">
    <property type="term" value="P:cell division"/>
    <property type="evidence" value="ECO:0007669"/>
    <property type="project" value="UniProtKB-KW"/>
</dbReference>
<dbReference type="InterPro" id="IPR040690">
    <property type="entry name" value="FtsX_ECD"/>
</dbReference>
<dbReference type="PANTHER" id="PTHR47755">
    <property type="entry name" value="CELL DIVISION PROTEIN FTSX"/>
    <property type="match status" value="1"/>
</dbReference>
<feature type="transmembrane region" description="Helical" evidence="11">
    <location>
        <begin position="21"/>
        <end position="40"/>
    </location>
</feature>
<gene>
    <name evidence="14" type="ORF">A3D53_03650</name>
</gene>
<evidence type="ECO:0000313" key="15">
    <source>
        <dbReference type="Proteomes" id="UP000176413"/>
    </source>
</evidence>
<dbReference type="Proteomes" id="UP000176413">
    <property type="component" value="Unassembled WGS sequence"/>
</dbReference>